<dbReference type="WBParaSite" id="ACRNAN_scaffold9624.g12141.t1">
    <property type="protein sequence ID" value="ACRNAN_scaffold9624.g12141.t1"/>
    <property type="gene ID" value="ACRNAN_scaffold9624.g12141"/>
</dbReference>
<feature type="compositionally biased region" description="Basic and acidic residues" evidence="1">
    <location>
        <begin position="103"/>
        <end position="117"/>
    </location>
</feature>
<organism evidence="2 3">
    <name type="scientific">Acrobeloides nanus</name>
    <dbReference type="NCBI Taxonomy" id="290746"/>
    <lineage>
        <taxon>Eukaryota</taxon>
        <taxon>Metazoa</taxon>
        <taxon>Ecdysozoa</taxon>
        <taxon>Nematoda</taxon>
        <taxon>Chromadorea</taxon>
        <taxon>Rhabditida</taxon>
        <taxon>Tylenchina</taxon>
        <taxon>Cephalobomorpha</taxon>
        <taxon>Cephaloboidea</taxon>
        <taxon>Cephalobidae</taxon>
        <taxon>Acrobeloides</taxon>
    </lineage>
</organism>
<evidence type="ECO:0000313" key="3">
    <source>
        <dbReference type="WBParaSite" id="ACRNAN_scaffold9624.g12141.t1"/>
    </source>
</evidence>
<dbReference type="Proteomes" id="UP000887540">
    <property type="component" value="Unplaced"/>
</dbReference>
<protein>
    <submittedName>
        <fullName evidence="3">Uncharacterized protein</fullName>
    </submittedName>
</protein>
<evidence type="ECO:0000313" key="2">
    <source>
        <dbReference type="Proteomes" id="UP000887540"/>
    </source>
</evidence>
<dbReference type="AlphaFoldDB" id="A0A914EMP8"/>
<proteinExistence type="predicted"/>
<name>A0A914EMP8_9BILA</name>
<evidence type="ECO:0000256" key="1">
    <source>
        <dbReference type="SAM" id="MobiDB-lite"/>
    </source>
</evidence>
<sequence>MINSTVLMNATCNSTLLISAMCDDWRASEITYKIVIPFSIVQTLLHVPLNILSRWIYSKYFKRQTPDEGTHALLRQQAKKIDEMEKQLAEFATQLKNLANGAPKDEIDPPNAEEKKNPATAGRHVYQKR</sequence>
<keyword evidence="2" id="KW-1185">Reference proteome</keyword>
<reference evidence="3" key="1">
    <citation type="submission" date="2022-11" db="UniProtKB">
        <authorList>
            <consortium name="WormBaseParasite"/>
        </authorList>
    </citation>
    <scope>IDENTIFICATION</scope>
</reference>
<feature type="region of interest" description="Disordered" evidence="1">
    <location>
        <begin position="99"/>
        <end position="129"/>
    </location>
</feature>
<accession>A0A914EMP8</accession>